<keyword evidence="5 8" id="KW-0812">Transmembrane</keyword>
<feature type="domain" description="ABC transmembrane type-1" evidence="9">
    <location>
        <begin position="59"/>
        <end position="265"/>
    </location>
</feature>
<protein>
    <submittedName>
        <fullName evidence="10">ABC transporter permease</fullName>
    </submittedName>
</protein>
<dbReference type="GO" id="GO:0005886">
    <property type="term" value="C:plasma membrane"/>
    <property type="evidence" value="ECO:0007669"/>
    <property type="project" value="UniProtKB-SubCell"/>
</dbReference>
<keyword evidence="4" id="KW-1003">Cell membrane</keyword>
<evidence type="ECO:0000256" key="6">
    <source>
        <dbReference type="ARBA" id="ARBA00022989"/>
    </source>
</evidence>
<comment type="caution">
    <text evidence="10">The sequence shown here is derived from an EMBL/GenBank/DDBJ whole genome shotgun (WGS) entry which is preliminary data.</text>
</comment>
<gene>
    <name evidence="10" type="ORF">FAZ78_07965</name>
</gene>
<reference evidence="10 11" key="1">
    <citation type="submission" date="2019-04" db="EMBL/GenBank/DDBJ databases">
        <title>Crypto-aerobic microbial life in anoxic (sulfidic) marine sediments.</title>
        <authorList>
            <person name="Bhattacharya S."/>
            <person name="Roy C."/>
            <person name="Mondal N."/>
            <person name="Sarkar J."/>
            <person name="Mandal S."/>
            <person name="Rameez M.J."/>
            <person name="Ghosh W."/>
        </authorList>
    </citation>
    <scope>NUCLEOTIDE SEQUENCE [LARGE SCALE GENOMIC DNA]</scope>
    <source>
        <strain evidence="10 11">SBBC</strain>
    </source>
</reference>
<evidence type="ECO:0000256" key="1">
    <source>
        <dbReference type="ARBA" id="ARBA00004651"/>
    </source>
</evidence>
<dbReference type="PANTHER" id="PTHR42929">
    <property type="entry name" value="INNER MEMBRANE ABC TRANSPORTER PERMEASE PROTEIN YDCU-RELATED-RELATED"/>
    <property type="match status" value="1"/>
</dbReference>
<proteinExistence type="inferred from homology"/>
<feature type="transmembrane region" description="Helical" evidence="8">
    <location>
        <begin position="244"/>
        <end position="265"/>
    </location>
</feature>
<evidence type="ECO:0000256" key="2">
    <source>
        <dbReference type="ARBA" id="ARBA00007069"/>
    </source>
</evidence>
<dbReference type="PROSITE" id="PS50928">
    <property type="entry name" value="ABC_TM1"/>
    <property type="match status" value="1"/>
</dbReference>
<dbReference type="RefSeq" id="WP_136792068.1">
    <property type="nucleotide sequence ID" value="NZ_SWAU01000058.1"/>
</dbReference>
<dbReference type="SUPFAM" id="SSF161098">
    <property type="entry name" value="MetI-like"/>
    <property type="match status" value="1"/>
</dbReference>
<keyword evidence="6 8" id="KW-1133">Transmembrane helix</keyword>
<dbReference type="GO" id="GO:0055085">
    <property type="term" value="P:transmembrane transport"/>
    <property type="evidence" value="ECO:0007669"/>
    <property type="project" value="InterPro"/>
</dbReference>
<dbReference type="Pfam" id="PF00528">
    <property type="entry name" value="BPD_transp_1"/>
    <property type="match status" value="1"/>
</dbReference>
<feature type="transmembrane region" description="Helical" evidence="8">
    <location>
        <begin position="66"/>
        <end position="85"/>
    </location>
</feature>
<evidence type="ECO:0000256" key="4">
    <source>
        <dbReference type="ARBA" id="ARBA00022475"/>
    </source>
</evidence>
<dbReference type="Proteomes" id="UP000306340">
    <property type="component" value="Unassembled WGS sequence"/>
</dbReference>
<evidence type="ECO:0000313" key="11">
    <source>
        <dbReference type="Proteomes" id="UP000306340"/>
    </source>
</evidence>
<comment type="similarity">
    <text evidence="2">Belongs to the binding-protein-dependent transport system permease family. CysTW subfamily.</text>
</comment>
<dbReference type="Gene3D" id="1.10.3720.10">
    <property type="entry name" value="MetI-like"/>
    <property type="match status" value="1"/>
</dbReference>
<organism evidence="10 11">
    <name type="scientific">Cereibacter changlensis</name>
    <dbReference type="NCBI Taxonomy" id="402884"/>
    <lineage>
        <taxon>Bacteria</taxon>
        <taxon>Pseudomonadati</taxon>
        <taxon>Pseudomonadota</taxon>
        <taxon>Alphaproteobacteria</taxon>
        <taxon>Rhodobacterales</taxon>
        <taxon>Paracoccaceae</taxon>
        <taxon>Cereibacter</taxon>
    </lineage>
</organism>
<evidence type="ECO:0000256" key="7">
    <source>
        <dbReference type="ARBA" id="ARBA00023136"/>
    </source>
</evidence>
<accession>A0A4U0Z3Q8</accession>
<evidence type="ECO:0000256" key="5">
    <source>
        <dbReference type="ARBA" id="ARBA00022692"/>
    </source>
</evidence>
<feature type="transmembrane region" description="Helical" evidence="8">
    <location>
        <begin position="97"/>
        <end position="120"/>
    </location>
</feature>
<evidence type="ECO:0000313" key="10">
    <source>
        <dbReference type="EMBL" id="TKA97081.1"/>
    </source>
</evidence>
<comment type="subcellular location">
    <subcellularLocation>
        <location evidence="1 8">Cell membrane</location>
        <topology evidence="1 8">Multi-pass membrane protein</topology>
    </subcellularLocation>
</comment>
<dbReference type="InterPro" id="IPR035906">
    <property type="entry name" value="MetI-like_sf"/>
</dbReference>
<feature type="transmembrane region" description="Helical" evidence="8">
    <location>
        <begin position="201"/>
        <end position="224"/>
    </location>
</feature>
<dbReference type="PANTHER" id="PTHR42929:SF1">
    <property type="entry name" value="INNER MEMBRANE ABC TRANSPORTER PERMEASE PROTEIN YDCU-RELATED"/>
    <property type="match status" value="1"/>
</dbReference>
<dbReference type="CDD" id="cd06261">
    <property type="entry name" value="TM_PBP2"/>
    <property type="match status" value="1"/>
</dbReference>
<sequence length="277" mass="29655">MFQDRRLGLLLLAPATVFILLGFLLPVAILLSGAFQSGGAWGLQNFTDFFGQSLNREVFWRTFRLGLWVTGVSALVGYGVALTIVDASASNRGKLVATLVLPLMISPVARTYAWVVILGRTGIVNGFLTSTGLMDGPARILFTETAVFIGLVQLFFPLMVLPLISALENLPRDVVPAARMLGANWFQIFWKVILPLTREGLVVGGTLVFVGSLTAYVTPAILGGSKVLMLETLLYQRVSVANDFASAAVIAVILILMAILTNSVLKRIASTGKGGAK</sequence>
<dbReference type="InterPro" id="IPR000515">
    <property type="entry name" value="MetI-like"/>
</dbReference>
<keyword evidence="7 8" id="KW-0472">Membrane</keyword>
<feature type="transmembrane region" description="Helical" evidence="8">
    <location>
        <begin position="140"/>
        <end position="164"/>
    </location>
</feature>
<name>A0A4U0Z3Q8_9RHOB</name>
<evidence type="ECO:0000256" key="3">
    <source>
        <dbReference type="ARBA" id="ARBA00022448"/>
    </source>
</evidence>
<keyword evidence="3 8" id="KW-0813">Transport</keyword>
<evidence type="ECO:0000259" key="9">
    <source>
        <dbReference type="PROSITE" id="PS50928"/>
    </source>
</evidence>
<dbReference type="AlphaFoldDB" id="A0A4U0Z3Q8"/>
<dbReference type="EMBL" id="SWAU01000058">
    <property type="protein sequence ID" value="TKA97081.1"/>
    <property type="molecule type" value="Genomic_DNA"/>
</dbReference>
<evidence type="ECO:0000256" key="8">
    <source>
        <dbReference type="RuleBase" id="RU363032"/>
    </source>
</evidence>